<feature type="domain" description="DUF4815" evidence="1">
    <location>
        <begin position="10"/>
        <end position="73"/>
    </location>
</feature>
<protein>
    <submittedName>
        <fullName evidence="2">VrlC protein</fullName>
    </submittedName>
</protein>
<feature type="domain" description="DUF4815" evidence="1">
    <location>
        <begin position="712"/>
        <end position="933"/>
    </location>
</feature>
<organism evidence="2 3">
    <name type="scientific">Erwinia phage phiEa2809</name>
    <dbReference type="NCBI Taxonomy" id="1564096"/>
    <lineage>
        <taxon>Viruses</taxon>
        <taxon>Duplodnaviria</taxon>
        <taxon>Heunggongvirae</taxon>
        <taxon>Uroviricota</taxon>
        <taxon>Caudoviricetes</taxon>
        <taxon>Pantevenvirales</taxon>
        <taxon>Ackermannviridae</taxon>
        <taxon>Nezavisimistyvirus</taxon>
        <taxon>Nezavisimistyvirus Ea2809</taxon>
    </lineage>
</organism>
<evidence type="ECO:0000313" key="3">
    <source>
        <dbReference type="Proteomes" id="UP000030322"/>
    </source>
</evidence>
<feature type="domain" description="DUF4815" evidence="1">
    <location>
        <begin position="167"/>
        <end position="372"/>
    </location>
</feature>
<keyword evidence="3" id="KW-1185">Reference proteome</keyword>
<gene>
    <name evidence="2" type="ORF">NW77_119</name>
</gene>
<dbReference type="InterPro" id="IPR032096">
    <property type="entry name" value="DUF4815"/>
</dbReference>
<sequence>MQSTNLNKKPYFDDFDPEKRFARVLFRPNPIKVQTREMNQMQAILQNQIEKVGNHLFKEGSIVIPGGLTVTNSQVSMQFHLAGGSEFTDLENIKELYAVSKANGVRGRVLSLERVTSASDTMFCIMEIIDSGTGKEAKFIQGEDLYFNSYDVNDTEIRVGFGVAETVAGAIVARMTKGVYYIRGMFLDVQDQVLIVDKHSNVSDNKVGFLVEEKIITEAEDTSLFSNAQGTPNSKAPGAHRLRIDLTLTRAGYDEVLDNFVELAKIKTGKIQSMVTQTTYNLLEDAMAQRTFETNGNYNVSAHLVDLREHLNENGNGGVYTAEEGGDASKLVAVLKPGVSYVRGYRVQNVGEEMVVIDKSRDTGLVNNTPVAVATGNFLLTKNSKGVPVISKNTRYRLLTAAGVQIGSALLISAERSGSEFRLYLRDITWTGDRTTFAKISYQESGVTRFISELDSNQFVGSSSIDLLFELPVYGVKTLVTGETIDINYSVFRSYLITLDASGVGSVSAPAGYSFSPEFALYAGAKSDGTAAQLNISGALALAGTPVGSALTLSMGTGNANQVINVMAMMVRTTANIKTKTLTTVTETVNFAASSTVTLGNHDGQVLLQVRDDKGNDVTSAFVMDGGQRDAAYYKSTLKASAGNITGAFSVKYSYFAHSTGDFFTADSYTSINYQDIPTYTSQSSGVIYGLGDAIDFRPKITSGASDTEMVRPNSAIIMDLQYYLPRIDAIYVSSEGKFGAARGISSNSLAAPAIPDNSMRLYELTLPPYTPKIDQISIVTIDNRNYTMRDIGKLDKRITNVEYYTTLSQLESSAATQEVFDPISGNPRYKNGIAADPFKDFRIIDDLSDQWVGSIDTNNGRLRPFTQQNAIDMAVDPAWAYTKDGIVTCESVLDVSVAQPYATSSINVNPYAVFNWNGYMKLSPSTDYWFENYYVAPRIINETVNTRGSVQPGSVYGTWRTVSVSERLWEPHGAGGVFTAFLYRTTVSVRDVTTYAFTDTTTTTYAGEQIVETQVIPYMRKSTIAFEATGLRPFTSLYPFFSGRSVAAQCQQTGKALGAQIITDANGSATGNFFVPLNDALKFNTGDNVFRLSDNPNNSTDADETRTSAEAVHRSFGKKQGLQKTYVNTRVLGYTVVGTSQETSNSGEQVVASWADPIAQSFMVQTARGGEFVEAFDVYFSTKSRDIPITLELREMSNGLPSTTIICKKTLNPAQVSVSSDSSVATRFTLDYPVYLEANTEFAIVLLANTQDYNAYIAEMGKKNLLSNEFIAKQPYTGVFFTSSNGTTWSPNQMADMKFRVLRSKYAQKDNVVVFSPKAGPKYRPLGASVLSCTLNSPVITVKAIGHGLTAGNTVTFKDLTDGCGFTADQLNKSFTVTDATFSTFKITMPTNADSNGNIGGEQASYLGNYLVDMFYASVTNTVVDGTALKLEYRYRDASSNTFSAWIQFTPDTDVLLPTEGVYRATTDFQIRATMTPGAGNTFTAPQIDGDTITVVLNTFAVDPFEDVFKYVTKDINFDSACTTAKLYFGMLLPSQSSMTVQIKPIRSGETAADVAWVTLNPLAPLVNDGSNFFEYEYDYTAASTNPFVGLKVRAMFRGNRIASPSAKDFRLIALA</sequence>
<accession>A0A0A0YRA9</accession>
<proteinExistence type="predicted"/>
<dbReference type="GeneID" id="24623246"/>
<dbReference type="EMBL" id="KP037007">
    <property type="protein sequence ID" value="AIX13127.1"/>
    <property type="molecule type" value="Genomic_DNA"/>
</dbReference>
<evidence type="ECO:0000259" key="1">
    <source>
        <dbReference type="Pfam" id="PF16075"/>
    </source>
</evidence>
<reference evidence="2 3" key="1">
    <citation type="submission" date="2014-10" db="EMBL/GenBank/DDBJ databases">
        <title>Characterization of a new ViI-like Erwinia amylovora bacteriophage.</title>
        <authorList>
            <person name="Lagonenko A.L."/>
            <person name="Valentovich L.N."/>
        </authorList>
    </citation>
    <scope>NUCLEOTIDE SEQUENCE [LARGE SCALE GENOMIC DNA]</scope>
</reference>
<dbReference type="Pfam" id="PF16075">
    <property type="entry name" value="DUF4815"/>
    <property type="match status" value="3"/>
</dbReference>
<evidence type="ECO:0000313" key="2">
    <source>
        <dbReference type="EMBL" id="AIX13127.1"/>
    </source>
</evidence>
<dbReference type="KEGG" id="vg:24623246"/>
<dbReference type="Proteomes" id="UP000030322">
    <property type="component" value="Segment"/>
</dbReference>
<dbReference type="RefSeq" id="YP_009147631.1">
    <property type="nucleotide sequence ID" value="NC_027340.1"/>
</dbReference>
<dbReference type="InterPro" id="IPR023366">
    <property type="entry name" value="ATP_synth_asu-like_sf"/>
</dbReference>
<name>A0A0A0YRA9_9CAUD</name>
<dbReference type="Gene3D" id="2.40.30.20">
    <property type="match status" value="1"/>
</dbReference>